<evidence type="ECO:0000256" key="1">
    <source>
        <dbReference type="SAM" id="MobiDB-lite"/>
    </source>
</evidence>
<evidence type="ECO:0000313" key="2">
    <source>
        <dbReference type="EMBL" id="AYF26078.1"/>
    </source>
</evidence>
<reference evidence="2 3" key="1">
    <citation type="submission" date="2017-10" db="EMBL/GenBank/DDBJ databases">
        <title>Integration of genomic and chemical information greatly accelerates assignment of the full stereostructure of myelolactone, a potent inhibitor of myeloma from a marine-derived Micromonospora.</title>
        <authorList>
            <person name="Kim M.C."/>
            <person name="Machado H."/>
            <person name="Jensen P.R."/>
            <person name="Fenical W."/>
        </authorList>
    </citation>
    <scope>NUCLEOTIDE SEQUENCE [LARGE SCALE GENOMIC DNA]</scope>
    <source>
        <strain evidence="2 3">CNY-010</strain>
    </source>
</reference>
<feature type="compositionally biased region" description="Basic and acidic residues" evidence="1">
    <location>
        <begin position="21"/>
        <end position="32"/>
    </location>
</feature>
<dbReference type="KEGG" id="mtua:CSH63_01085"/>
<gene>
    <name evidence="2" type="ORF">CSH63_01085</name>
</gene>
<dbReference type="AlphaFoldDB" id="A0A386WED2"/>
<name>A0A386WED2_9ACTN</name>
<accession>A0A386WED2</accession>
<evidence type="ECO:0000313" key="3">
    <source>
        <dbReference type="Proteomes" id="UP000267804"/>
    </source>
</evidence>
<dbReference type="EMBL" id="CP024087">
    <property type="protein sequence ID" value="AYF26078.1"/>
    <property type="molecule type" value="Genomic_DNA"/>
</dbReference>
<feature type="region of interest" description="Disordered" evidence="1">
    <location>
        <begin position="1"/>
        <end position="32"/>
    </location>
</feature>
<sequence length="117" mass="12396">MINMATDNSAPKAAQASTAAAREERAEDARAEELRELAQEMHDATIRRPRGGAPVAPAHVYAVHPDTGDEVVFVPGELLPEWAAQAAAGEGRYERGDDGVVRVHLDARKGAKGGDAK</sequence>
<organism evidence="2 3">
    <name type="scientific">Micromonospora tulbaghiae</name>
    <dbReference type="NCBI Taxonomy" id="479978"/>
    <lineage>
        <taxon>Bacteria</taxon>
        <taxon>Bacillati</taxon>
        <taxon>Actinomycetota</taxon>
        <taxon>Actinomycetes</taxon>
        <taxon>Micromonosporales</taxon>
        <taxon>Micromonosporaceae</taxon>
        <taxon>Micromonospora</taxon>
    </lineage>
</organism>
<proteinExistence type="predicted"/>
<protein>
    <submittedName>
        <fullName evidence="2">Uncharacterized protein</fullName>
    </submittedName>
</protein>
<dbReference type="Proteomes" id="UP000267804">
    <property type="component" value="Chromosome"/>
</dbReference>